<comment type="similarity">
    <text evidence="1">Belongs to the TSC-22/Dip/Bun family.</text>
</comment>
<evidence type="ECO:0000256" key="2">
    <source>
        <dbReference type="ARBA" id="ARBA00039911"/>
    </source>
</evidence>
<feature type="region of interest" description="Disordered" evidence="4">
    <location>
        <begin position="886"/>
        <end position="927"/>
    </location>
</feature>
<feature type="compositionally biased region" description="Polar residues" evidence="4">
    <location>
        <begin position="886"/>
        <end position="895"/>
    </location>
</feature>
<feature type="compositionally biased region" description="Polar residues" evidence="4">
    <location>
        <begin position="237"/>
        <end position="249"/>
    </location>
</feature>
<dbReference type="GO" id="GO:0006357">
    <property type="term" value="P:regulation of transcription by RNA polymerase II"/>
    <property type="evidence" value="ECO:0007669"/>
    <property type="project" value="InterPro"/>
</dbReference>
<dbReference type="PANTHER" id="PTHR46745:SF1">
    <property type="entry name" value="TSC22 DOMAIN FAMILY PROTEIN 1"/>
    <property type="match status" value="1"/>
</dbReference>
<feature type="region of interest" description="Disordered" evidence="4">
    <location>
        <begin position="154"/>
        <end position="178"/>
    </location>
</feature>
<dbReference type="eggNOG" id="KOG4797">
    <property type="taxonomic scope" value="Eukaryota"/>
</dbReference>
<feature type="compositionally biased region" description="Polar residues" evidence="4">
    <location>
        <begin position="25"/>
        <end position="37"/>
    </location>
</feature>
<reference evidence="5" key="1">
    <citation type="submission" date="2006-01" db="EMBL/GenBank/DDBJ databases">
        <authorList>
            <person name="Lindblad-Toh K."/>
            <person name="Mauceli E."/>
            <person name="Grabherr M."/>
            <person name="Chang J.L."/>
            <person name="Lander E.S."/>
        </authorList>
    </citation>
    <scope>NUCLEOTIDE SEQUENCE [LARGE SCALE GENOMIC DNA]</scope>
</reference>
<dbReference type="PANTHER" id="PTHR46745">
    <property type="entry name" value="TSC22 DOMAIN FAMILY PROTEIN 1"/>
    <property type="match status" value="1"/>
</dbReference>
<dbReference type="FunFam" id="1.20.5.490:FF:000002">
    <property type="entry name" value="TSC22 domain family, member 1"/>
    <property type="match status" value="1"/>
</dbReference>
<organism evidence="5">
    <name type="scientific">Gasterosteus aculeatus</name>
    <name type="common">Three-spined stickleback</name>
    <dbReference type="NCBI Taxonomy" id="69293"/>
    <lineage>
        <taxon>Eukaryota</taxon>
        <taxon>Metazoa</taxon>
        <taxon>Chordata</taxon>
        <taxon>Craniata</taxon>
        <taxon>Vertebrata</taxon>
        <taxon>Euteleostomi</taxon>
        <taxon>Actinopterygii</taxon>
        <taxon>Neopterygii</taxon>
        <taxon>Teleostei</taxon>
        <taxon>Neoteleostei</taxon>
        <taxon>Acanthomorphata</taxon>
        <taxon>Eupercaria</taxon>
        <taxon>Perciformes</taxon>
        <taxon>Cottioidei</taxon>
        <taxon>Gasterosteales</taxon>
        <taxon>Gasterosteidae</taxon>
        <taxon>Gasterosteus</taxon>
    </lineage>
</organism>
<evidence type="ECO:0000256" key="1">
    <source>
        <dbReference type="ARBA" id="ARBA00007908"/>
    </source>
</evidence>
<feature type="compositionally biased region" description="Acidic residues" evidence="4">
    <location>
        <begin position="38"/>
        <end position="47"/>
    </location>
</feature>
<dbReference type="GO" id="GO:0008284">
    <property type="term" value="P:positive regulation of cell population proliferation"/>
    <property type="evidence" value="ECO:0007669"/>
    <property type="project" value="TreeGrafter"/>
</dbReference>
<evidence type="ECO:0000256" key="3">
    <source>
        <dbReference type="SAM" id="Coils"/>
    </source>
</evidence>
<dbReference type="Bgee" id="ENSGACG00000013730">
    <property type="expression patterns" value="Expressed in camera-type eye and 8 other cell types or tissues"/>
</dbReference>
<dbReference type="Gene3D" id="1.20.5.490">
    <property type="entry name" value="Single helix bin"/>
    <property type="match status" value="1"/>
</dbReference>
<feature type="compositionally biased region" description="Low complexity" evidence="4">
    <location>
        <begin position="54"/>
        <end position="65"/>
    </location>
</feature>
<feature type="region of interest" description="Disordered" evidence="4">
    <location>
        <begin position="25"/>
        <end position="112"/>
    </location>
</feature>
<reference evidence="5" key="2">
    <citation type="submission" date="2024-04" db="UniProtKB">
        <authorList>
            <consortium name="Ensembl"/>
        </authorList>
    </citation>
    <scope>IDENTIFICATION</scope>
</reference>
<feature type="region of interest" description="Disordered" evidence="4">
    <location>
        <begin position="425"/>
        <end position="449"/>
    </location>
</feature>
<dbReference type="AlphaFoldDB" id="G3PKL1"/>
<feature type="region of interest" description="Disordered" evidence="4">
    <location>
        <begin position="224"/>
        <end position="249"/>
    </location>
</feature>
<dbReference type="STRING" id="69293.ENSGACP00000018141"/>
<dbReference type="GO" id="GO:0005634">
    <property type="term" value="C:nucleus"/>
    <property type="evidence" value="ECO:0007669"/>
    <property type="project" value="TreeGrafter"/>
</dbReference>
<protein>
    <recommendedName>
        <fullName evidence="2">TSC22 domain family protein 1</fullName>
    </recommendedName>
</protein>
<keyword evidence="3" id="KW-0175">Coiled coil</keyword>
<accession>G3PKL1</accession>
<feature type="coiled-coil region" evidence="3">
    <location>
        <begin position="844"/>
        <end position="878"/>
    </location>
</feature>
<dbReference type="InParanoid" id="G3PKL1"/>
<dbReference type="SUPFAM" id="SSF58026">
    <property type="entry name" value="Delta-sleep-inducing peptide immunoreactive peptide"/>
    <property type="match status" value="1"/>
</dbReference>
<dbReference type="InterPro" id="IPR000580">
    <property type="entry name" value="TSC22/Bun"/>
</dbReference>
<dbReference type="Ensembl" id="ENSGACT00000018176.1">
    <property type="protein sequence ID" value="ENSGACP00000018141.1"/>
    <property type="gene ID" value="ENSGACG00000013730.1"/>
</dbReference>
<dbReference type="GO" id="GO:0043066">
    <property type="term" value="P:negative regulation of apoptotic process"/>
    <property type="evidence" value="ECO:0007669"/>
    <property type="project" value="TreeGrafter"/>
</dbReference>
<dbReference type="Pfam" id="PF01166">
    <property type="entry name" value="TSC22"/>
    <property type="match status" value="1"/>
</dbReference>
<dbReference type="CDD" id="cd21938">
    <property type="entry name" value="ZIP_TSC22D1"/>
    <property type="match status" value="1"/>
</dbReference>
<feature type="compositionally biased region" description="Low complexity" evidence="4">
    <location>
        <begin position="154"/>
        <end position="168"/>
    </location>
</feature>
<evidence type="ECO:0000313" key="5">
    <source>
        <dbReference type="Ensembl" id="ENSGACP00000018141.1"/>
    </source>
</evidence>
<proteinExistence type="inferred from homology"/>
<evidence type="ECO:0000256" key="4">
    <source>
        <dbReference type="SAM" id="MobiDB-lite"/>
    </source>
</evidence>
<sequence>QPQSQAASAQQVKKKSGFQITSVTSAQINVSGNNSLADDTESYDDMDESHTEDLSSSDMLDVSVSRATDTGVPERSSSDETLNSLHGVDTPGMVSPNEPLRPHSVGQGSQQNTSMVNGAVHHHHYYLQQQNQPHHHLSDSLGGGESSVAALPVAPVRSSSPSVASRAANSQTQRPSMLESCEPLPAVVGAVADPQLNISNVSAAAAVPPPGPAGLDNVAATGHAASVGGGTGPSAAALSTQSQHTQTATGSRFRVVKLDTNSEPFRKGRWTCTDYYEKEVPHATTSEAPKSVEGLAQTAPVTYVSPHEVVGGAYLQQHVAPAALPTAPPQTGVNQPPAVVPQQLPYTLDPQPAQPQGGYSAPQLHAGVIGQGGVRQPDFIQPTAPFQTQVQPPLPHVQMEISISPVPGITAPTSFTQQGLVAPPGQASFLGPPKTLPTQPQPQAQPPSTARFPAALAHGTHYTPLTALQADLQPLLTHGATLPQVPGFTSQILSFTAAKYIHRLITERTQLKNARPTALGATICSTPPPPPLSPEGPRVGLQRNAVERPLTGHAIVKIPEASSAITQSRVPVRSAAPKRSSQLQIPSSRNVQQPLCHSHTNTLPLYCTPAVSLPSPLQTGLYYVSPLCNGDSLPSYILFSVAVENTPQNLLTKSVTIVSGLLCVSSLRKLQNSLSVFLLIYGLKSTDEAGVPSARLGPSCRVAIYITTEVHTLALSRPRPPLLVGLPYANLRQLRGRQVTLQTSLGSSPGAPPPLLQSGHAQPARIMLMSPPSAPIARLLALPPPPHPHASSREGAAEPQPARSLFVCSVPAVSSAGAGSMNARCYAVAMDLGVCQDLVKSHLMYAVREEVEVLKEQIKELIERNTQLEQENNLLKNLASPEQMAQFQAQVQTGGSPTGTAQPPVPGPVPVGTGQAPPPSQSSGTSA</sequence>
<name>G3PKL1_GASAC</name>
<dbReference type="GO" id="GO:0005829">
    <property type="term" value="C:cytosol"/>
    <property type="evidence" value="ECO:0007669"/>
    <property type="project" value="TreeGrafter"/>
</dbReference>